<protein>
    <recommendedName>
        <fullName evidence="4">Protein kinase domain-containing protein</fullName>
    </recommendedName>
</protein>
<accession>A0A369JAU8</accession>
<gene>
    <name evidence="2" type="ORF">Hypma_002746</name>
</gene>
<evidence type="ECO:0000313" key="2">
    <source>
        <dbReference type="EMBL" id="RDB16574.1"/>
    </source>
</evidence>
<evidence type="ECO:0000256" key="1">
    <source>
        <dbReference type="SAM" id="MobiDB-lite"/>
    </source>
</evidence>
<organism evidence="2 3">
    <name type="scientific">Hypsizygus marmoreus</name>
    <name type="common">White beech mushroom</name>
    <name type="synonym">Agaricus marmoreus</name>
    <dbReference type="NCBI Taxonomy" id="39966"/>
    <lineage>
        <taxon>Eukaryota</taxon>
        <taxon>Fungi</taxon>
        <taxon>Dikarya</taxon>
        <taxon>Basidiomycota</taxon>
        <taxon>Agaricomycotina</taxon>
        <taxon>Agaricomycetes</taxon>
        <taxon>Agaricomycetidae</taxon>
        <taxon>Agaricales</taxon>
        <taxon>Tricholomatineae</taxon>
        <taxon>Lyophyllaceae</taxon>
        <taxon>Hypsizygus</taxon>
    </lineage>
</organism>
<keyword evidence="3" id="KW-1185">Reference proteome</keyword>
<feature type="compositionally biased region" description="Basic and acidic residues" evidence="1">
    <location>
        <begin position="730"/>
        <end position="747"/>
    </location>
</feature>
<proteinExistence type="predicted"/>
<sequence length="747" mass="85174">MNSNSMNSRFASDQDRLENLIRFSKLLVHAGDVSPVPYVKGAAGGVVSVLEAIQLMRKNNNDSKDLSEDVMKVLNVLVNEAGQPSSAASPKFSKVDSFIIEQLIRISEESSKLGDAAWTSNFWHGSSNMGQITRSKRYLDDLANNQLIGNFTTGQISLNDIYRLFVGSEVLKYLKPQYERNNFRRFSPGDLELIRHRHPPEGIVNSRIRDAVVRVQKRQNTARLYHDQSSIELWKADVLLHSRLRHPYVLQLFGICDSRERPALIFHDDLCSLVDFEFGAGISPCENVLFSYHVLQDYKEAHDYLSNFLDDCLNDEHIDFFYSGCGCEADHTFRCETLVNSRGRACIYLSSNLKPWTANLLRVRTLGFAHNGLPPPSIVAAFDAMDVNDSRTYPMYLPVSQMKAYLAAFHNMVVSLNYRSIYFPTRLEVPVGDLCSSKKDYYGPSLCTPELLTDHTSLVIGRVLFTTESLPTTRDSDREWQKILTRQCPEHIVPEVKRMGGRTRFTAIAGNDVGEVCYSSQCVIADVERIAHAWIAQENYIFARFSEYFPNEDPSFILTTDAECQLTFKPRFKKHPFFETLYLFVDDFRLDENGVAKLPHTYWSTDPEGNDPFDGLSLAVLERLGLPPARLIMRSSGITWSQIHLAAVWEFQAACGFDPNTTAAAKFLGLPLADFVPFVPRLTRRHSTPFKLETRTPIAQEDYDRWYNLAAGRKTNFLKRERRRSFSSGDDARQEPGYERTTHEWPF</sequence>
<dbReference type="AlphaFoldDB" id="A0A369JAU8"/>
<dbReference type="EMBL" id="LUEZ02000124">
    <property type="protein sequence ID" value="RDB16574.1"/>
    <property type="molecule type" value="Genomic_DNA"/>
</dbReference>
<feature type="region of interest" description="Disordered" evidence="1">
    <location>
        <begin position="722"/>
        <end position="747"/>
    </location>
</feature>
<dbReference type="InParanoid" id="A0A369JAU8"/>
<reference evidence="2" key="1">
    <citation type="submission" date="2018-04" db="EMBL/GenBank/DDBJ databases">
        <title>Whole genome sequencing of Hypsizygus marmoreus.</title>
        <authorList>
            <person name="Choi I.-G."/>
            <person name="Min B."/>
            <person name="Kim J.-G."/>
            <person name="Kim S."/>
            <person name="Oh Y.-L."/>
            <person name="Kong W.-S."/>
            <person name="Park H."/>
            <person name="Jeong J."/>
            <person name="Song E.-S."/>
        </authorList>
    </citation>
    <scope>NUCLEOTIDE SEQUENCE [LARGE SCALE GENOMIC DNA]</scope>
    <source>
        <strain evidence="2">51987-8</strain>
    </source>
</reference>
<name>A0A369JAU8_HYPMA</name>
<evidence type="ECO:0000313" key="3">
    <source>
        <dbReference type="Proteomes" id="UP000076154"/>
    </source>
</evidence>
<dbReference type="Proteomes" id="UP000076154">
    <property type="component" value="Unassembled WGS sequence"/>
</dbReference>
<comment type="caution">
    <text evidence="2">The sequence shown here is derived from an EMBL/GenBank/DDBJ whole genome shotgun (WGS) entry which is preliminary data.</text>
</comment>
<dbReference type="OrthoDB" id="2924458at2759"/>
<evidence type="ECO:0008006" key="4">
    <source>
        <dbReference type="Google" id="ProtNLM"/>
    </source>
</evidence>